<accession>A0A9W8UQ96</accession>
<proteinExistence type="predicted"/>
<reference evidence="1" key="1">
    <citation type="journal article" date="2023" name="Access Microbiol">
        <title>De-novo genome assembly for Akanthomyces muscarius, a biocontrol agent of insect agricultural pests.</title>
        <authorList>
            <person name="Erdos Z."/>
            <person name="Studholme D.J."/>
            <person name="Raymond B."/>
            <person name="Sharma M."/>
        </authorList>
    </citation>
    <scope>NUCLEOTIDE SEQUENCE</scope>
    <source>
        <strain evidence="1">Ve6</strain>
    </source>
</reference>
<dbReference type="AlphaFoldDB" id="A0A9W8UQ96"/>
<protein>
    <submittedName>
        <fullName evidence="1">Uncharacterized protein</fullName>
    </submittedName>
</protein>
<dbReference type="Proteomes" id="UP001144673">
    <property type="component" value="Chromosome 1"/>
</dbReference>
<evidence type="ECO:0000313" key="2">
    <source>
        <dbReference type="Proteomes" id="UP001144673"/>
    </source>
</evidence>
<dbReference type="RefSeq" id="XP_056058291.1">
    <property type="nucleotide sequence ID" value="XM_056202768.1"/>
</dbReference>
<dbReference type="GeneID" id="80892269"/>
<dbReference type="KEGG" id="amus:LMH87_005110"/>
<organism evidence="1 2">
    <name type="scientific">Akanthomyces muscarius</name>
    <name type="common">Entomopathogenic fungus</name>
    <name type="synonym">Lecanicillium muscarium</name>
    <dbReference type="NCBI Taxonomy" id="2231603"/>
    <lineage>
        <taxon>Eukaryota</taxon>
        <taxon>Fungi</taxon>
        <taxon>Dikarya</taxon>
        <taxon>Ascomycota</taxon>
        <taxon>Pezizomycotina</taxon>
        <taxon>Sordariomycetes</taxon>
        <taxon>Hypocreomycetidae</taxon>
        <taxon>Hypocreales</taxon>
        <taxon>Cordycipitaceae</taxon>
        <taxon>Akanthomyces</taxon>
    </lineage>
</organism>
<gene>
    <name evidence="1" type="ORF">LMH87_005110</name>
</gene>
<evidence type="ECO:0000313" key="1">
    <source>
        <dbReference type="EMBL" id="KAJ4163376.1"/>
    </source>
</evidence>
<name>A0A9W8UQ96_AKAMU</name>
<dbReference type="EMBL" id="JAJHUN010000001">
    <property type="protein sequence ID" value="KAJ4163376.1"/>
    <property type="molecule type" value="Genomic_DNA"/>
</dbReference>
<comment type="caution">
    <text evidence="1">The sequence shown here is derived from an EMBL/GenBank/DDBJ whole genome shotgun (WGS) entry which is preliminary data.</text>
</comment>
<keyword evidence="2" id="KW-1185">Reference proteome</keyword>
<sequence>MLGIGLAFDPGASHLDPFFDPHCAMSRRDIGQDLSVVPFAAVPDLMSFNLRRVFKALPLDEQVLRSFALDSFPEPRAAIVMLRGREVMMRRTEAVVSDLGLPRPQDSSILAWMPDGHIIGTEPMPL</sequence>